<dbReference type="AlphaFoldDB" id="A0A6J4R4D1"/>
<proteinExistence type="predicted"/>
<organism evidence="2">
    <name type="scientific">uncultured Rubrobacteraceae bacterium</name>
    <dbReference type="NCBI Taxonomy" id="349277"/>
    <lineage>
        <taxon>Bacteria</taxon>
        <taxon>Bacillati</taxon>
        <taxon>Actinomycetota</taxon>
        <taxon>Rubrobacteria</taxon>
        <taxon>Rubrobacterales</taxon>
        <taxon>Rubrobacteraceae</taxon>
        <taxon>environmental samples</taxon>
    </lineage>
</organism>
<keyword evidence="1" id="KW-1133">Transmembrane helix</keyword>
<evidence type="ECO:0000313" key="2">
    <source>
        <dbReference type="EMBL" id="CAA9463783.1"/>
    </source>
</evidence>
<dbReference type="EMBL" id="CADCVE010000094">
    <property type="protein sequence ID" value="CAA9463783.1"/>
    <property type="molecule type" value="Genomic_DNA"/>
</dbReference>
<keyword evidence="1" id="KW-0472">Membrane</keyword>
<sequence length="40" mass="4252">MGSLVLEEDSRAVEPSPLIRVGGHLLVWTIAVVVCYSAAL</sequence>
<gene>
    <name evidence="2" type="ORF">AVDCRST_MAG28-3812</name>
</gene>
<name>A0A6J4R4D1_9ACTN</name>
<reference evidence="2" key="1">
    <citation type="submission" date="2020-02" db="EMBL/GenBank/DDBJ databases">
        <authorList>
            <person name="Meier V. D."/>
        </authorList>
    </citation>
    <scope>NUCLEOTIDE SEQUENCE</scope>
    <source>
        <strain evidence="2">AVDCRST_MAG28</strain>
    </source>
</reference>
<feature type="transmembrane region" description="Helical" evidence="1">
    <location>
        <begin position="21"/>
        <end position="39"/>
    </location>
</feature>
<protein>
    <submittedName>
        <fullName evidence="2">Uncharacterized protein</fullName>
    </submittedName>
</protein>
<keyword evidence="1" id="KW-0812">Transmembrane</keyword>
<evidence type="ECO:0000256" key="1">
    <source>
        <dbReference type="SAM" id="Phobius"/>
    </source>
</evidence>
<accession>A0A6J4R4D1</accession>